<proteinExistence type="predicted"/>
<dbReference type="OrthoDB" id="4198390at2759"/>
<organism evidence="2 3">
    <name type="scientific">Coccidioides posadasii RMSCC 3488</name>
    <dbReference type="NCBI Taxonomy" id="454284"/>
    <lineage>
        <taxon>Eukaryota</taxon>
        <taxon>Fungi</taxon>
        <taxon>Dikarya</taxon>
        <taxon>Ascomycota</taxon>
        <taxon>Pezizomycotina</taxon>
        <taxon>Eurotiomycetes</taxon>
        <taxon>Eurotiomycetidae</taxon>
        <taxon>Onygenales</taxon>
        <taxon>Onygenaceae</taxon>
        <taxon>Coccidioides</taxon>
    </lineage>
</organism>
<reference evidence="3" key="3">
    <citation type="journal article" date="2010" name="Genome Res.">
        <title>Population genomic sequencing of Coccidioides fungi reveals recent hybridization and transposon control.</title>
        <authorList>
            <person name="Neafsey D.E."/>
            <person name="Barker B.M."/>
            <person name="Sharpton T.J."/>
            <person name="Stajich J.E."/>
            <person name="Park D.J."/>
            <person name="Whiston E."/>
            <person name="Hung C.-Y."/>
            <person name="McMahan C."/>
            <person name="White J."/>
            <person name="Sykes S."/>
            <person name="Heiman D."/>
            <person name="Young S."/>
            <person name="Zeng Q."/>
            <person name="Abouelleil A."/>
            <person name="Aftuck L."/>
            <person name="Bessette D."/>
            <person name="Brown A."/>
            <person name="FitzGerald M."/>
            <person name="Lui A."/>
            <person name="Macdonald J.P."/>
            <person name="Priest M."/>
            <person name="Orbach M.J."/>
            <person name="Galgiani J.N."/>
            <person name="Kirkland T.N."/>
            <person name="Cole G.T."/>
            <person name="Birren B.W."/>
            <person name="Henn M.R."/>
            <person name="Taylor J.W."/>
            <person name="Rounsley S.D."/>
        </authorList>
    </citation>
    <scope>NUCLEOTIDE SEQUENCE [LARGE SCALE GENOMIC DNA]</scope>
    <source>
        <strain evidence="3">RMSCC 3488</strain>
    </source>
</reference>
<feature type="compositionally biased region" description="Basic residues" evidence="1">
    <location>
        <begin position="18"/>
        <end position="33"/>
    </location>
</feature>
<feature type="region of interest" description="Disordered" evidence="1">
    <location>
        <begin position="1"/>
        <end position="49"/>
    </location>
</feature>
<protein>
    <submittedName>
        <fullName evidence="2">Uncharacterized protein</fullName>
    </submittedName>
</protein>
<accession>A0A0J6FH02</accession>
<reference evidence="3" key="2">
    <citation type="journal article" date="2009" name="Genome Res.">
        <title>Comparative genomic analyses of the human fungal pathogens Coccidioides and their relatives.</title>
        <authorList>
            <person name="Sharpton T.J."/>
            <person name="Stajich J.E."/>
            <person name="Rounsley S.D."/>
            <person name="Gardner M.J."/>
            <person name="Wortman J.R."/>
            <person name="Jordar V.S."/>
            <person name="Maiti R."/>
            <person name="Kodira C.D."/>
            <person name="Neafsey D.E."/>
            <person name="Zeng Q."/>
            <person name="Hung C.-Y."/>
            <person name="McMahan C."/>
            <person name="Muszewska A."/>
            <person name="Grynberg M."/>
            <person name="Mandel M.A."/>
            <person name="Kellner E.M."/>
            <person name="Barker B.M."/>
            <person name="Galgiani J.N."/>
            <person name="Orbach M.J."/>
            <person name="Kirkland T.N."/>
            <person name="Cole G.T."/>
            <person name="Henn M.R."/>
            <person name="Birren B.W."/>
            <person name="Taylor J.W."/>
        </authorList>
    </citation>
    <scope>NUCLEOTIDE SEQUENCE [LARGE SCALE GENOMIC DNA]</scope>
    <source>
        <strain evidence="3">RMSCC 3488</strain>
    </source>
</reference>
<evidence type="ECO:0000313" key="2">
    <source>
        <dbReference type="EMBL" id="KMM72431.1"/>
    </source>
</evidence>
<dbReference type="AlphaFoldDB" id="A0A0J6FH02"/>
<gene>
    <name evidence="2" type="ORF">CPAG_08725</name>
</gene>
<dbReference type="EMBL" id="DS268114">
    <property type="protein sequence ID" value="KMM72431.1"/>
    <property type="molecule type" value="Genomic_DNA"/>
</dbReference>
<evidence type="ECO:0000256" key="1">
    <source>
        <dbReference type="SAM" id="MobiDB-lite"/>
    </source>
</evidence>
<name>A0A0J6FH02_COCPO</name>
<sequence length="206" mass="23006">MASTIDQTGSEHQVPSNKKMKTQAKRKQKKTRKRADSAQKYSTPKWEGNNKHTGFINQNEMSHVALYDINEGVIVDENGYYWHMGYTGYGFQDGEEVASGCPGPCCCADCQKYYGFYPANPQPWYACWPHEFYAPVSNNNAFMVPVTATGGSRLRAEAPEFVPAYQSFSSGDSEVAIQVDTLGRTDGTATAERMTEEPTLRRNITI</sequence>
<reference evidence="2 3" key="1">
    <citation type="submission" date="2007-06" db="EMBL/GenBank/DDBJ databases">
        <title>The Genome Sequence of Coccidioides posadasii RMSCC_3488.</title>
        <authorList>
            <consortium name="Coccidioides Genome Resources Consortium"/>
            <consortium name="The Broad Institute Genome Sequencing Platform"/>
            <person name="Henn M.R."/>
            <person name="Sykes S."/>
            <person name="Young S."/>
            <person name="Jaffe D."/>
            <person name="Berlin A."/>
            <person name="Alvarez P."/>
            <person name="Butler J."/>
            <person name="Gnerre S."/>
            <person name="Grabherr M."/>
            <person name="Mauceli E."/>
            <person name="Brockman W."/>
            <person name="Kodira C."/>
            <person name="Alvarado L."/>
            <person name="Zeng Q."/>
            <person name="Crawford M."/>
            <person name="Antoine C."/>
            <person name="Devon K."/>
            <person name="Galgiani J."/>
            <person name="Orsborn K."/>
            <person name="Lewis M.L."/>
            <person name="Nusbaum C."/>
            <person name="Galagan J."/>
            <person name="Birren B."/>
        </authorList>
    </citation>
    <scope>NUCLEOTIDE SEQUENCE [LARGE SCALE GENOMIC DNA]</scope>
    <source>
        <strain evidence="2 3">RMSCC 3488</strain>
    </source>
</reference>
<evidence type="ECO:0000313" key="3">
    <source>
        <dbReference type="Proteomes" id="UP000054567"/>
    </source>
</evidence>
<dbReference type="VEuPathDB" id="FungiDB:CPAG_08725"/>
<dbReference type="Proteomes" id="UP000054567">
    <property type="component" value="Unassembled WGS sequence"/>
</dbReference>
<feature type="compositionally biased region" description="Polar residues" evidence="1">
    <location>
        <begin position="1"/>
        <end position="16"/>
    </location>
</feature>